<dbReference type="Gene3D" id="3.40.190.10">
    <property type="entry name" value="Periplasmic binding protein-like II"/>
    <property type="match status" value="1"/>
</dbReference>
<evidence type="ECO:0000313" key="6">
    <source>
        <dbReference type="EMBL" id="RNF47345.1"/>
    </source>
</evidence>
<dbReference type="CDD" id="cd08498">
    <property type="entry name" value="PBP2_NikA_DppA_OppA_like_2"/>
    <property type="match status" value="1"/>
</dbReference>
<feature type="chain" id="PRO_5018289903" evidence="4">
    <location>
        <begin position="22"/>
        <end position="510"/>
    </location>
</feature>
<dbReference type="PANTHER" id="PTHR30290:SF9">
    <property type="entry name" value="OLIGOPEPTIDE-BINDING PROTEIN APPA"/>
    <property type="match status" value="1"/>
</dbReference>
<dbReference type="GO" id="GO:1904680">
    <property type="term" value="F:peptide transmembrane transporter activity"/>
    <property type="evidence" value="ECO:0007669"/>
    <property type="project" value="TreeGrafter"/>
</dbReference>
<dbReference type="GO" id="GO:0030288">
    <property type="term" value="C:outer membrane-bounded periplasmic space"/>
    <property type="evidence" value="ECO:0007669"/>
    <property type="project" value="UniProtKB-ARBA"/>
</dbReference>
<name>A0A3M8PU77_9GAMM</name>
<keyword evidence="7" id="KW-1185">Reference proteome</keyword>
<evidence type="ECO:0000256" key="3">
    <source>
        <dbReference type="ARBA" id="ARBA00022729"/>
    </source>
</evidence>
<evidence type="ECO:0000313" key="7">
    <source>
        <dbReference type="Proteomes" id="UP000280507"/>
    </source>
</evidence>
<proteinExistence type="inferred from homology"/>
<dbReference type="InterPro" id="IPR000914">
    <property type="entry name" value="SBP_5_dom"/>
</dbReference>
<gene>
    <name evidence="6" type="ORF">EBI00_15480</name>
</gene>
<dbReference type="AlphaFoldDB" id="A0A3M8PU77"/>
<keyword evidence="3 4" id="KW-0732">Signal</keyword>
<dbReference type="PIRSF" id="PIRSF002741">
    <property type="entry name" value="MppA"/>
    <property type="match status" value="1"/>
</dbReference>
<evidence type="ECO:0000256" key="4">
    <source>
        <dbReference type="SAM" id="SignalP"/>
    </source>
</evidence>
<sequence length="510" mass="58118">MKIKVIIACGLALLFCQNALSTTLKMAFDADPISLDPHEQLSESTLQFSHIVFDPLLRWGKDSQFEARLATHWQRIDGQTMRFFLRKQVSFSSGNPFTADDVVYTIERLKRSPDFRAMFDTIASATAIDTHTLDVKTTYNNPLLLNMMTYVFPLDKTFYQHQDQIIKYGDTFASRNVSGTGPFILTNRKLGSRMEFDRNPNYWDTDSAGNVEHIVLTPIHADSTRLAALLSGDVDFISPVSPIDVERAKKVAGIQLVTMPGTRILLMHMNQERRKEFQDVRVRKAINLAINKPLIVDKILKGYATPAGQLSPDRFLGHINGLEPEYNLEKARLLMQEAGYEEGFRISMMAPNNRYMNDEKVAQAIAAMLARINITVDLKTLPKAQYFKEFDRRSADMMMLGWQSDTVDSNNLFEFIIACEDTNTGLGAYNAGAYCRPSIDDDIRQSNREMNPERRLRLLQRIEKTLYDDAAIVPLYWQSLVWAAKDNIHIKDILNDQNFPYLGDLSIDAK</sequence>
<dbReference type="Gene3D" id="3.90.76.10">
    <property type="entry name" value="Dipeptide-binding Protein, Domain 1"/>
    <property type="match status" value="1"/>
</dbReference>
<reference evidence="6 7" key="1">
    <citation type="journal article" date="2012" name="Int. J. Syst. Evol. Microbiol.">
        <title>Marinomonas hwangdonensis sp. nov., isolated from seawater.</title>
        <authorList>
            <person name="Jung Y.T."/>
            <person name="Oh T.K."/>
            <person name="Yoon J.H."/>
        </authorList>
    </citation>
    <scope>NUCLEOTIDE SEQUENCE [LARGE SCALE GENOMIC DNA]</scope>
    <source>
        <strain evidence="6 7">HDW-15</strain>
    </source>
</reference>
<evidence type="ECO:0000259" key="5">
    <source>
        <dbReference type="Pfam" id="PF00496"/>
    </source>
</evidence>
<dbReference type="Proteomes" id="UP000280507">
    <property type="component" value="Unassembled WGS sequence"/>
</dbReference>
<comment type="similarity">
    <text evidence="1">Belongs to the bacterial solute-binding protein 5 family.</text>
</comment>
<dbReference type="Pfam" id="PF00496">
    <property type="entry name" value="SBP_bac_5"/>
    <property type="match status" value="1"/>
</dbReference>
<keyword evidence="2" id="KW-0813">Transport</keyword>
<feature type="domain" description="Solute-binding protein family 5" evidence="5">
    <location>
        <begin position="65"/>
        <end position="420"/>
    </location>
</feature>
<dbReference type="SUPFAM" id="SSF53850">
    <property type="entry name" value="Periplasmic binding protein-like II"/>
    <property type="match status" value="1"/>
</dbReference>
<dbReference type="InterPro" id="IPR039424">
    <property type="entry name" value="SBP_5"/>
</dbReference>
<evidence type="ECO:0000256" key="1">
    <source>
        <dbReference type="ARBA" id="ARBA00005695"/>
    </source>
</evidence>
<organism evidence="6 7">
    <name type="scientific">Marinomonas hwangdonensis</name>
    <dbReference type="NCBI Taxonomy" id="1053647"/>
    <lineage>
        <taxon>Bacteria</taxon>
        <taxon>Pseudomonadati</taxon>
        <taxon>Pseudomonadota</taxon>
        <taxon>Gammaproteobacteria</taxon>
        <taxon>Oceanospirillales</taxon>
        <taxon>Oceanospirillaceae</taxon>
        <taxon>Marinomonas</taxon>
    </lineage>
</organism>
<dbReference type="EMBL" id="RIZG01000015">
    <property type="protein sequence ID" value="RNF47345.1"/>
    <property type="molecule type" value="Genomic_DNA"/>
</dbReference>
<feature type="signal peptide" evidence="4">
    <location>
        <begin position="1"/>
        <end position="21"/>
    </location>
</feature>
<dbReference type="Gene3D" id="3.10.105.10">
    <property type="entry name" value="Dipeptide-binding Protein, Domain 3"/>
    <property type="match status" value="1"/>
</dbReference>
<protein>
    <submittedName>
        <fullName evidence="6">ABC transporter substrate-binding protein</fullName>
    </submittedName>
</protein>
<dbReference type="OrthoDB" id="9801912at2"/>
<dbReference type="RefSeq" id="WP_123096836.1">
    <property type="nucleotide sequence ID" value="NZ_RIZG01000015.1"/>
</dbReference>
<evidence type="ECO:0000256" key="2">
    <source>
        <dbReference type="ARBA" id="ARBA00022448"/>
    </source>
</evidence>
<dbReference type="GO" id="GO:0043190">
    <property type="term" value="C:ATP-binding cassette (ABC) transporter complex"/>
    <property type="evidence" value="ECO:0007669"/>
    <property type="project" value="InterPro"/>
</dbReference>
<accession>A0A3M8PU77</accession>
<dbReference type="InterPro" id="IPR030678">
    <property type="entry name" value="Peptide/Ni-bd"/>
</dbReference>
<comment type="caution">
    <text evidence="6">The sequence shown here is derived from an EMBL/GenBank/DDBJ whole genome shotgun (WGS) entry which is preliminary data.</text>
</comment>
<dbReference type="PANTHER" id="PTHR30290">
    <property type="entry name" value="PERIPLASMIC BINDING COMPONENT OF ABC TRANSPORTER"/>
    <property type="match status" value="1"/>
</dbReference>
<dbReference type="GO" id="GO:0015833">
    <property type="term" value="P:peptide transport"/>
    <property type="evidence" value="ECO:0007669"/>
    <property type="project" value="TreeGrafter"/>
</dbReference>